<accession>A0A2K3JPX9</accession>
<comment type="caution">
    <text evidence="2">The sequence shown here is derived from an EMBL/GenBank/DDBJ whole genome shotgun (WGS) entry which is preliminary data.</text>
</comment>
<evidence type="ECO:0000313" key="2">
    <source>
        <dbReference type="EMBL" id="PNX56087.1"/>
    </source>
</evidence>
<organism evidence="2 3">
    <name type="scientific">Trifolium pratense</name>
    <name type="common">Red clover</name>
    <dbReference type="NCBI Taxonomy" id="57577"/>
    <lineage>
        <taxon>Eukaryota</taxon>
        <taxon>Viridiplantae</taxon>
        <taxon>Streptophyta</taxon>
        <taxon>Embryophyta</taxon>
        <taxon>Tracheophyta</taxon>
        <taxon>Spermatophyta</taxon>
        <taxon>Magnoliopsida</taxon>
        <taxon>eudicotyledons</taxon>
        <taxon>Gunneridae</taxon>
        <taxon>Pentapetalae</taxon>
        <taxon>rosids</taxon>
        <taxon>fabids</taxon>
        <taxon>Fabales</taxon>
        <taxon>Fabaceae</taxon>
        <taxon>Papilionoideae</taxon>
        <taxon>50 kb inversion clade</taxon>
        <taxon>NPAAA clade</taxon>
        <taxon>Hologalegina</taxon>
        <taxon>IRL clade</taxon>
        <taxon>Trifolieae</taxon>
        <taxon>Trifolium</taxon>
    </lineage>
</organism>
<evidence type="ECO:0000256" key="1">
    <source>
        <dbReference type="SAM" id="MobiDB-lite"/>
    </source>
</evidence>
<reference evidence="2 3" key="1">
    <citation type="journal article" date="2014" name="Am. J. Bot.">
        <title>Genome assembly and annotation for red clover (Trifolium pratense; Fabaceae).</title>
        <authorList>
            <person name="Istvanek J."/>
            <person name="Jaros M."/>
            <person name="Krenek A."/>
            <person name="Repkova J."/>
        </authorList>
    </citation>
    <scope>NUCLEOTIDE SEQUENCE [LARGE SCALE GENOMIC DNA]</scope>
    <source>
        <strain evidence="3">cv. Tatra</strain>
        <tissue evidence="2">Young leaves</tissue>
    </source>
</reference>
<sequence>MAKHLLPCATLILAQQLRPSFEIHHLRLETIMDWVQKPKYRGIANWAVEQALTKNNPRSCLHQPNGHNARRVVTAAHRNDEH</sequence>
<reference evidence="2 3" key="2">
    <citation type="journal article" date="2017" name="Front. Plant Sci.">
        <title>Gene Classification and Mining of Molecular Markers Useful in Red Clover (Trifolium pratense) Breeding.</title>
        <authorList>
            <person name="Istvanek J."/>
            <person name="Dluhosova J."/>
            <person name="Dluhos P."/>
            <person name="Patkova L."/>
            <person name="Nedelnik J."/>
            <person name="Repkova J."/>
        </authorList>
    </citation>
    <scope>NUCLEOTIDE SEQUENCE [LARGE SCALE GENOMIC DNA]</scope>
    <source>
        <strain evidence="3">cv. Tatra</strain>
        <tissue evidence="2">Young leaves</tissue>
    </source>
</reference>
<dbReference type="AlphaFoldDB" id="A0A2K3JPX9"/>
<evidence type="ECO:0000313" key="3">
    <source>
        <dbReference type="Proteomes" id="UP000236291"/>
    </source>
</evidence>
<proteinExistence type="predicted"/>
<feature type="region of interest" description="Disordered" evidence="1">
    <location>
        <begin position="57"/>
        <end position="82"/>
    </location>
</feature>
<name>A0A2K3JPX9_TRIPR</name>
<protein>
    <submittedName>
        <fullName evidence="2">Uncharacterized protein</fullName>
    </submittedName>
</protein>
<dbReference type="Proteomes" id="UP000236291">
    <property type="component" value="Unassembled WGS sequence"/>
</dbReference>
<dbReference type="EMBL" id="ASHM01118269">
    <property type="protein sequence ID" value="PNX56087.1"/>
    <property type="molecule type" value="Genomic_DNA"/>
</dbReference>
<gene>
    <name evidence="2" type="ORF">L195_g058036</name>
</gene>